<dbReference type="Pfam" id="PF01063">
    <property type="entry name" value="Aminotran_4"/>
    <property type="match status" value="1"/>
</dbReference>
<evidence type="ECO:0000256" key="2">
    <source>
        <dbReference type="ARBA" id="ARBA00009320"/>
    </source>
</evidence>
<comment type="cofactor">
    <cofactor evidence="1">
        <name>pyridoxal 5'-phosphate</name>
        <dbReference type="ChEBI" id="CHEBI:597326"/>
    </cofactor>
</comment>
<dbReference type="NCBIfam" id="TIGR03461">
    <property type="entry name" value="pabC_Proteo"/>
    <property type="match status" value="1"/>
</dbReference>
<dbReference type="GO" id="GO:0008153">
    <property type="term" value="P:4-aminobenzoate biosynthetic process"/>
    <property type="evidence" value="ECO:0007669"/>
    <property type="project" value="UniProtKB-UniRule"/>
</dbReference>
<dbReference type="InterPro" id="IPR001544">
    <property type="entry name" value="Aminotrans_IV"/>
</dbReference>
<dbReference type="EC" id="4.1.3.38" evidence="8 10"/>
<evidence type="ECO:0000256" key="1">
    <source>
        <dbReference type="ARBA" id="ARBA00001933"/>
    </source>
</evidence>
<dbReference type="PANTHER" id="PTHR42743:SF2">
    <property type="entry name" value="AMINODEOXYCHORISMATE LYASE"/>
    <property type="match status" value="1"/>
</dbReference>
<evidence type="ECO:0000256" key="8">
    <source>
        <dbReference type="ARBA" id="ARBA00035676"/>
    </source>
</evidence>
<dbReference type="GO" id="GO:0046656">
    <property type="term" value="P:folic acid biosynthetic process"/>
    <property type="evidence" value="ECO:0007669"/>
    <property type="project" value="UniProtKB-KW"/>
</dbReference>
<dbReference type="Gene3D" id="3.20.10.10">
    <property type="entry name" value="D-amino Acid Aminotransferase, subunit A, domain 2"/>
    <property type="match status" value="1"/>
</dbReference>
<evidence type="ECO:0000256" key="4">
    <source>
        <dbReference type="ARBA" id="ARBA00022898"/>
    </source>
</evidence>
<evidence type="ECO:0000256" key="9">
    <source>
        <dbReference type="ARBA" id="ARBA00049529"/>
    </source>
</evidence>
<evidence type="ECO:0000256" key="7">
    <source>
        <dbReference type="ARBA" id="ARBA00035633"/>
    </source>
</evidence>
<dbReference type="InterPro" id="IPR036038">
    <property type="entry name" value="Aminotransferase-like"/>
</dbReference>
<dbReference type="OrthoDB" id="9805628at2"/>
<evidence type="ECO:0000313" key="11">
    <source>
        <dbReference type="EMBL" id="QFU75876.1"/>
    </source>
</evidence>
<dbReference type="AlphaFoldDB" id="A0A5P9NK73"/>
<evidence type="ECO:0000256" key="10">
    <source>
        <dbReference type="NCBIfam" id="TIGR03461"/>
    </source>
</evidence>
<keyword evidence="4" id="KW-0663">Pyridoxal phosphate</keyword>
<dbReference type="InterPro" id="IPR050571">
    <property type="entry name" value="Class-IV_PLP-Dep_Aminotrnsfr"/>
</dbReference>
<dbReference type="GO" id="GO:0008696">
    <property type="term" value="F:4-amino-4-deoxychorismate lyase activity"/>
    <property type="evidence" value="ECO:0007669"/>
    <property type="project" value="UniProtKB-UniRule"/>
</dbReference>
<sequence length="283" mass="30762">MISRSVATGPSIWIDGSPAEALPLPDRGLDFGDGLFETMLVHQGSPLLLDYHWQRLTVGLQTLGFPDTFDHARACLEAACHSLASHPWVALRLTVTRGGAPRGYAPPADAEPRVVITAAPLSQDRRELAAPARIDWAELRWSSQPALAGLKHLNRLEQVMAAREAQRQGLDEVLVMDQSGNPCSVSAGNIFLASEGRLHTPALELCGVAGTRRRFVLEQVAPALGIPAEEGVVTREQILGADELFYCNSLRGLQSVAALGSTEWQSFPLCEALHQQYWKSLKC</sequence>
<dbReference type="KEGG" id="halc:EY643_09500"/>
<evidence type="ECO:0000313" key="12">
    <source>
        <dbReference type="Proteomes" id="UP000326287"/>
    </source>
</evidence>
<organism evidence="11 12">
    <name type="scientific">Halioglobus maricola</name>
    <dbReference type="NCBI Taxonomy" id="2601894"/>
    <lineage>
        <taxon>Bacteria</taxon>
        <taxon>Pseudomonadati</taxon>
        <taxon>Pseudomonadota</taxon>
        <taxon>Gammaproteobacteria</taxon>
        <taxon>Cellvibrionales</taxon>
        <taxon>Halieaceae</taxon>
        <taxon>Halioglobus</taxon>
    </lineage>
</organism>
<evidence type="ECO:0000256" key="3">
    <source>
        <dbReference type="ARBA" id="ARBA00011738"/>
    </source>
</evidence>
<reference evidence="11 12" key="1">
    <citation type="submission" date="2019-02" db="EMBL/GenBank/DDBJ databases">
        <authorList>
            <person name="Li S.-H."/>
        </authorList>
    </citation>
    <scope>NUCLEOTIDE SEQUENCE [LARGE SCALE GENOMIC DNA]</scope>
    <source>
        <strain evidence="11 12">IMCC14385</strain>
    </source>
</reference>
<keyword evidence="12" id="KW-1185">Reference proteome</keyword>
<dbReference type="InterPro" id="IPR017824">
    <property type="entry name" value="Aminodeoxychorismate_lyase_IV"/>
</dbReference>
<proteinExistence type="inferred from homology"/>
<comment type="pathway">
    <text evidence="7">Cofactor biosynthesis; tetrahydrofolate biosynthesis; 4-aminobenzoate from chorismate: step 2/2.</text>
</comment>
<comment type="similarity">
    <text evidence="2">Belongs to the class-IV pyridoxal-phosphate-dependent aminotransferase family.</text>
</comment>
<comment type="subunit">
    <text evidence="3">Homodimer.</text>
</comment>
<gene>
    <name evidence="11" type="primary">pabC</name>
    <name evidence="11" type="ORF">EY643_09500</name>
</gene>
<dbReference type="Proteomes" id="UP000326287">
    <property type="component" value="Chromosome"/>
</dbReference>
<dbReference type="Gene3D" id="3.30.470.10">
    <property type="match status" value="1"/>
</dbReference>
<dbReference type="InterPro" id="IPR043132">
    <property type="entry name" value="BCAT-like_C"/>
</dbReference>
<keyword evidence="5" id="KW-0289">Folate biosynthesis</keyword>
<evidence type="ECO:0000256" key="5">
    <source>
        <dbReference type="ARBA" id="ARBA00022909"/>
    </source>
</evidence>
<dbReference type="PANTHER" id="PTHR42743">
    <property type="entry name" value="AMINO-ACID AMINOTRANSFERASE"/>
    <property type="match status" value="1"/>
</dbReference>
<name>A0A5P9NK73_9GAMM</name>
<comment type="catalytic activity">
    <reaction evidence="9">
        <text>4-amino-4-deoxychorismate = 4-aminobenzoate + pyruvate + H(+)</text>
        <dbReference type="Rhea" id="RHEA:16201"/>
        <dbReference type="ChEBI" id="CHEBI:15361"/>
        <dbReference type="ChEBI" id="CHEBI:15378"/>
        <dbReference type="ChEBI" id="CHEBI:17836"/>
        <dbReference type="ChEBI" id="CHEBI:58406"/>
        <dbReference type="EC" id="4.1.3.38"/>
    </reaction>
</comment>
<evidence type="ECO:0000256" key="6">
    <source>
        <dbReference type="ARBA" id="ARBA00023239"/>
    </source>
</evidence>
<dbReference type="InterPro" id="IPR043131">
    <property type="entry name" value="BCAT-like_N"/>
</dbReference>
<dbReference type="SUPFAM" id="SSF56752">
    <property type="entry name" value="D-aminoacid aminotransferase-like PLP-dependent enzymes"/>
    <property type="match status" value="1"/>
</dbReference>
<protein>
    <recommendedName>
        <fullName evidence="8 10">Aminodeoxychorismate lyase</fullName>
        <ecNumber evidence="8 10">4.1.3.38</ecNumber>
    </recommendedName>
</protein>
<dbReference type="EMBL" id="CP036422">
    <property type="protein sequence ID" value="QFU75876.1"/>
    <property type="molecule type" value="Genomic_DNA"/>
</dbReference>
<keyword evidence="6 11" id="KW-0456">Lyase</keyword>
<accession>A0A5P9NK73</accession>
<dbReference type="GO" id="GO:0030170">
    <property type="term" value="F:pyridoxal phosphate binding"/>
    <property type="evidence" value="ECO:0007669"/>
    <property type="project" value="InterPro"/>
</dbReference>
<dbReference type="GO" id="GO:0005829">
    <property type="term" value="C:cytosol"/>
    <property type="evidence" value="ECO:0007669"/>
    <property type="project" value="TreeGrafter"/>
</dbReference>